<accession>A0ABW5N009</accession>
<protein>
    <submittedName>
        <fullName evidence="1">Transcriptional regulator</fullName>
    </submittedName>
</protein>
<sequence length="202" mass="22603">MSITTAVLTGDVINSRKEKPEVWLSNLKKALNKYGKEPKNWEIYRGDSFQLEVTTVKALEAAIYIKAQMKQKKNIDVRIAIGIGDKDYNAEKLTESNGSAFVHSGECFQNLKKQTLALKSGIATFDKTLNLMLKLAALTMDNWLPATSRIVKTAMDNPNTNQNELASILGKSQSNISEALIRAGFDEIKQLLQHYQIKINEL</sequence>
<dbReference type="Proteomes" id="UP001597526">
    <property type="component" value="Unassembled WGS sequence"/>
</dbReference>
<evidence type="ECO:0000313" key="2">
    <source>
        <dbReference type="Proteomes" id="UP001597526"/>
    </source>
</evidence>
<dbReference type="EMBL" id="JBHULB010000078">
    <property type="protein sequence ID" value="MFD2588396.1"/>
    <property type="molecule type" value="Genomic_DNA"/>
</dbReference>
<evidence type="ECO:0000313" key="1">
    <source>
        <dbReference type="EMBL" id="MFD2588396.1"/>
    </source>
</evidence>
<proteinExistence type="predicted"/>
<organism evidence="1 2">
    <name type="scientific">Croceitalea marina</name>
    <dbReference type="NCBI Taxonomy" id="1775166"/>
    <lineage>
        <taxon>Bacteria</taxon>
        <taxon>Pseudomonadati</taxon>
        <taxon>Bacteroidota</taxon>
        <taxon>Flavobacteriia</taxon>
        <taxon>Flavobacteriales</taxon>
        <taxon>Flavobacteriaceae</taxon>
        <taxon>Croceitalea</taxon>
    </lineage>
</organism>
<comment type="caution">
    <text evidence="1">The sequence shown here is derived from an EMBL/GenBank/DDBJ whole genome shotgun (WGS) entry which is preliminary data.</text>
</comment>
<gene>
    <name evidence="1" type="ORF">ACFSQJ_15780</name>
</gene>
<keyword evidence="2" id="KW-1185">Reference proteome</keyword>
<dbReference type="RefSeq" id="WP_377767924.1">
    <property type="nucleotide sequence ID" value="NZ_JBHULB010000078.1"/>
</dbReference>
<name>A0ABW5N009_9FLAO</name>
<reference evidence="2" key="1">
    <citation type="journal article" date="2019" name="Int. J. Syst. Evol. Microbiol.">
        <title>The Global Catalogue of Microorganisms (GCM) 10K type strain sequencing project: providing services to taxonomists for standard genome sequencing and annotation.</title>
        <authorList>
            <consortium name="The Broad Institute Genomics Platform"/>
            <consortium name="The Broad Institute Genome Sequencing Center for Infectious Disease"/>
            <person name="Wu L."/>
            <person name="Ma J."/>
        </authorList>
    </citation>
    <scope>NUCLEOTIDE SEQUENCE [LARGE SCALE GENOMIC DNA]</scope>
    <source>
        <strain evidence="2">KCTC 52368</strain>
    </source>
</reference>